<organism evidence="3 4">
    <name type="scientific">Rubroshorea leprosula</name>
    <dbReference type="NCBI Taxonomy" id="152421"/>
    <lineage>
        <taxon>Eukaryota</taxon>
        <taxon>Viridiplantae</taxon>
        <taxon>Streptophyta</taxon>
        <taxon>Embryophyta</taxon>
        <taxon>Tracheophyta</taxon>
        <taxon>Spermatophyta</taxon>
        <taxon>Magnoliopsida</taxon>
        <taxon>eudicotyledons</taxon>
        <taxon>Gunneridae</taxon>
        <taxon>Pentapetalae</taxon>
        <taxon>rosids</taxon>
        <taxon>malvids</taxon>
        <taxon>Malvales</taxon>
        <taxon>Dipterocarpaceae</taxon>
        <taxon>Rubroshorea</taxon>
    </lineage>
</organism>
<keyword evidence="4" id="KW-1185">Reference proteome</keyword>
<dbReference type="Gene3D" id="3.30.70.270">
    <property type="match status" value="1"/>
</dbReference>
<protein>
    <recommendedName>
        <fullName evidence="2">Integrase zinc-binding domain-containing protein</fullName>
    </recommendedName>
</protein>
<sequence length="341" mass="39731">MVMRDNGEIVTEDEDSDTNEMPPLEGAYEEEFVVCGDLLVAIKALSVQAKDVNEVQRENIFHTRCYVKDKVCNVIIDGGSRTNVASITMVEKLGLLALRYLSLYKLQWLNDRDKDDHGSLIDESSMMGLPTNTLLITKMYFPKKRHLDYLQYERLNIKLILYLVQQFQTDQPRGATPMRQRSFRGRMCIDCQAINSITVKYRNPIPRLDDMLDELHGACSKINLKSEHKLNKRHVQWMEFIETFPYVIWYNQGKENMVVDVLSCRESHNGRLMGHFGIAKTLAILQEHFFWPHMKRDVERICGRCARTRRGKDSIFVVVDREIVRLHAMPRTIVSDRVAKF</sequence>
<dbReference type="InterPro" id="IPR043502">
    <property type="entry name" value="DNA/RNA_pol_sf"/>
</dbReference>
<dbReference type="SUPFAM" id="SSF56672">
    <property type="entry name" value="DNA/RNA polymerases"/>
    <property type="match status" value="1"/>
</dbReference>
<dbReference type="EMBL" id="BPVZ01000088">
    <property type="protein sequence ID" value="GKV30689.1"/>
    <property type="molecule type" value="Genomic_DNA"/>
</dbReference>
<comment type="caution">
    <text evidence="3">The sequence shown here is derived from an EMBL/GenBank/DDBJ whole genome shotgun (WGS) entry which is preliminary data.</text>
</comment>
<dbReference type="Gene3D" id="3.10.10.10">
    <property type="entry name" value="HIV Type 1 Reverse Transcriptase, subunit A, domain 1"/>
    <property type="match status" value="1"/>
</dbReference>
<accession>A0AAV5L0I8</accession>
<dbReference type="Proteomes" id="UP001054252">
    <property type="component" value="Unassembled WGS sequence"/>
</dbReference>
<reference evidence="3 4" key="1">
    <citation type="journal article" date="2021" name="Commun. Biol.">
        <title>The genome of Shorea leprosula (Dipterocarpaceae) highlights the ecological relevance of drought in aseasonal tropical rainforests.</title>
        <authorList>
            <person name="Ng K.K.S."/>
            <person name="Kobayashi M.J."/>
            <person name="Fawcett J.A."/>
            <person name="Hatakeyama M."/>
            <person name="Paape T."/>
            <person name="Ng C.H."/>
            <person name="Ang C.C."/>
            <person name="Tnah L.H."/>
            <person name="Lee C.T."/>
            <person name="Nishiyama T."/>
            <person name="Sese J."/>
            <person name="O'Brien M.J."/>
            <person name="Copetti D."/>
            <person name="Mohd Noor M.I."/>
            <person name="Ong R.C."/>
            <person name="Putra M."/>
            <person name="Sireger I.Z."/>
            <person name="Indrioko S."/>
            <person name="Kosugi Y."/>
            <person name="Izuno A."/>
            <person name="Isagi Y."/>
            <person name="Lee S.L."/>
            <person name="Shimizu K.K."/>
        </authorList>
    </citation>
    <scope>NUCLEOTIDE SEQUENCE [LARGE SCALE GENOMIC DNA]</scope>
    <source>
        <strain evidence="3">214</strain>
    </source>
</reference>
<dbReference type="InterPro" id="IPR041588">
    <property type="entry name" value="Integrase_H2C2"/>
</dbReference>
<feature type="domain" description="Integrase zinc-binding" evidence="2">
    <location>
        <begin position="264"/>
        <end position="307"/>
    </location>
</feature>
<evidence type="ECO:0000259" key="2">
    <source>
        <dbReference type="Pfam" id="PF17921"/>
    </source>
</evidence>
<dbReference type="Pfam" id="PF17921">
    <property type="entry name" value="Integrase_H2C2"/>
    <property type="match status" value="1"/>
</dbReference>
<dbReference type="AlphaFoldDB" id="A0AAV5L0I8"/>
<dbReference type="PANTHER" id="PTHR35046">
    <property type="entry name" value="ZINC KNUCKLE (CCHC-TYPE) FAMILY PROTEIN"/>
    <property type="match status" value="1"/>
</dbReference>
<proteinExistence type="predicted"/>
<dbReference type="PANTHER" id="PTHR35046:SF9">
    <property type="entry name" value="RNA-DIRECTED DNA POLYMERASE"/>
    <property type="match status" value="1"/>
</dbReference>
<evidence type="ECO:0000313" key="3">
    <source>
        <dbReference type="EMBL" id="GKV30689.1"/>
    </source>
</evidence>
<name>A0AAV5L0I8_9ROSI</name>
<evidence type="ECO:0000256" key="1">
    <source>
        <dbReference type="SAM" id="MobiDB-lite"/>
    </source>
</evidence>
<feature type="region of interest" description="Disordered" evidence="1">
    <location>
        <begin position="1"/>
        <end position="23"/>
    </location>
</feature>
<dbReference type="InterPro" id="IPR043128">
    <property type="entry name" value="Rev_trsase/Diguanyl_cyclase"/>
</dbReference>
<evidence type="ECO:0000313" key="4">
    <source>
        <dbReference type="Proteomes" id="UP001054252"/>
    </source>
</evidence>
<dbReference type="Gene3D" id="1.10.340.70">
    <property type="match status" value="1"/>
</dbReference>
<gene>
    <name evidence="3" type="ORF">SLEP1_g39474</name>
</gene>